<evidence type="ECO:0000256" key="1">
    <source>
        <dbReference type="ARBA" id="ARBA00022801"/>
    </source>
</evidence>
<dbReference type="EMBL" id="PDJG01000001">
    <property type="protein sequence ID" value="PFG34309.1"/>
    <property type="molecule type" value="Genomic_DNA"/>
</dbReference>
<sequence>MSHTLDSTPAADGYRMPAEWAHHSGCWLIWPERPDNWRQGGKPAQAAFTAVATAIATTEQVTVAVSARQYDNARNELPEHIRVVETSTDDAWVRDCGPTFVVNDAGDVRGVDWDFNAWGGLVDGLYFPWAADDAVARKVLEIEGADRYKASFVLEGGSIDVDGEGTLLVTEECLLSAGRNPDLTREAIEELLCSYLGVEVIVWLPFGVYLDETNGHVDNFCRFVEPGKVMLTWTDDETDPQHERSAAALKVLESTVDARGRTLEIVKLAQPGPIFITAEESGGVDSIDGTLPRATGDRLAGSYVNSYIGNDVVVLPVFGDAHDDAAVAAYTELFAPRRILTVPGREILLGGGNVHCITQQVPSGR</sequence>
<keyword evidence="1 2" id="KW-0378">Hydrolase</keyword>
<reference evidence="3 4" key="1">
    <citation type="submission" date="2017-10" db="EMBL/GenBank/DDBJ databases">
        <title>Sequencing the genomes of 1000 actinobacteria strains.</title>
        <authorList>
            <person name="Klenk H.-P."/>
        </authorList>
    </citation>
    <scope>NUCLEOTIDE SEQUENCE [LARGE SCALE GENOMIC DNA]</scope>
    <source>
        <strain evidence="3 4">DSM 18966</strain>
    </source>
</reference>
<dbReference type="GO" id="GO:0047632">
    <property type="term" value="F:agmatine deiminase activity"/>
    <property type="evidence" value="ECO:0007669"/>
    <property type="project" value="UniProtKB-UniRule"/>
</dbReference>
<proteinExistence type="inferred from homology"/>
<keyword evidence="4" id="KW-1185">Reference proteome</keyword>
<dbReference type="NCBIfam" id="NF010070">
    <property type="entry name" value="PRK13551.1"/>
    <property type="match status" value="1"/>
</dbReference>
<dbReference type="EC" id="3.5.3.12" evidence="2"/>
<comment type="catalytic activity">
    <reaction evidence="2">
        <text>agmatine + H2O = N-carbamoylputrescine + NH4(+)</text>
        <dbReference type="Rhea" id="RHEA:18037"/>
        <dbReference type="ChEBI" id="CHEBI:15377"/>
        <dbReference type="ChEBI" id="CHEBI:28938"/>
        <dbReference type="ChEBI" id="CHEBI:58145"/>
        <dbReference type="ChEBI" id="CHEBI:58318"/>
        <dbReference type="EC" id="3.5.3.12"/>
    </reaction>
</comment>
<dbReference type="AlphaFoldDB" id="A0A2A9E7V0"/>
<organism evidence="3 4">
    <name type="scientific">Sanguibacter antarcticus</name>
    <dbReference type="NCBI Taxonomy" id="372484"/>
    <lineage>
        <taxon>Bacteria</taxon>
        <taxon>Bacillati</taxon>
        <taxon>Actinomycetota</taxon>
        <taxon>Actinomycetes</taxon>
        <taxon>Micrococcales</taxon>
        <taxon>Sanguibacteraceae</taxon>
        <taxon>Sanguibacter</taxon>
    </lineage>
</organism>
<dbReference type="HAMAP" id="MF_01841">
    <property type="entry name" value="Agmatine_deimin"/>
    <property type="match status" value="1"/>
</dbReference>
<comment type="caution">
    <text evidence="3">The sequence shown here is derived from an EMBL/GenBank/DDBJ whole genome shotgun (WGS) entry which is preliminary data.</text>
</comment>
<evidence type="ECO:0000313" key="3">
    <source>
        <dbReference type="EMBL" id="PFG34309.1"/>
    </source>
</evidence>
<evidence type="ECO:0000313" key="4">
    <source>
        <dbReference type="Proteomes" id="UP000225548"/>
    </source>
</evidence>
<dbReference type="PANTHER" id="PTHR31377:SF0">
    <property type="entry name" value="AGMATINE DEIMINASE-RELATED"/>
    <property type="match status" value="1"/>
</dbReference>
<dbReference type="NCBIfam" id="TIGR03380">
    <property type="entry name" value="agmatine_aguA"/>
    <property type="match status" value="1"/>
</dbReference>
<dbReference type="OrthoDB" id="9808013at2"/>
<dbReference type="RefSeq" id="WP_098455364.1">
    <property type="nucleotide sequence ID" value="NZ_PDJG01000001.1"/>
</dbReference>
<dbReference type="Pfam" id="PF04371">
    <property type="entry name" value="PAD_porph"/>
    <property type="match status" value="1"/>
</dbReference>
<dbReference type="InterPro" id="IPR017754">
    <property type="entry name" value="Agmatine_deiminase"/>
</dbReference>
<dbReference type="InterPro" id="IPR007466">
    <property type="entry name" value="Peptidyl-Arg-deiminase_porph"/>
</dbReference>
<dbReference type="Gene3D" id="3.75.10.10">
    <property type="entry name" value="L-arginine/glycine Amidinotransferase, Chain A"/>
    <property type="match status" value="1"/>
</dbReference>
<gene>
    <name evidence="2" type="primary">aguA</name>
    <name evidence="3" type="ORF">ATL42_2215</name>
</gene>
<comment type="similarity">
    <text evidence="2">Belongs to the agmatine deiminase family.</text>
</comment>
<feature type="active site" description="Amidino-cysteine intermediate" evidence="2">
    <location>
        <position position="356"/>
    </location>
</feature>
<evidence type="ECO:0000256" key="2">
    <source>
        <dbReference type="HAMAP-Rule" id="MF_01841"/>
    </source>
</evidence>
<dbReference type="SUPFAM" id="SSF55909">
    <property type="entry name" value="Pentein"/>
    <property type="match status" value="1"/>
</dbReference>
<dbReference type="GO" id="GO:0004668">
    <property type="term" value="F:protein-arginine deiminase activity"/>
    <property type="evidence" value="ECO:0007669"/>
    <property type="project" value="InterPro"/>
</dbReference>
<dbReference type="PANTHER" id="PTHR31377">
    <property type="entry name" value="AGMATINE DEIMINASE-RELATED"/>
    <property type="match status" value="1"/>
</dbReference>
<dbReference type="GO" id="GO:0009446">
    <property type="term" value="P:putrescine biosynthetic process"/>
    <property type="evidence" value="ECO:0007669"/>
    <property type="project" value="InterPro"/>
</dbReference>
<accession>A0A2A9E7V0</accession>
<dbReference type="Proteomes" id="UP000225548">
    <property type="component" value="Unassembled WGS sequence"/>
</dbReference>
<protein>
    <recommendedName>
        <fullName evidence="2">Putative agmatine deiminase</fullName>
        <ecNumber evidence="2">3.5.3.12</ecNumber>
    </recommendedName>
    <alternativeName>
        <fullName evidence="2">Agmatine iminohydrolase</fullName>
    </alternativeName>
</protein>
<name>A0A2A9E7V0_9MICO</name>